<reference evidence="1" key="1">
    <citation type="submission" date="2020-05" db="EMBL/GenBank/DDBJ databases">
        <title>Identification of trans-AT polyketide cluster in two marine bacteria, producers of a novel glutaramide-containing polyketide sesbanimide D and analogs.</title>
        <authorList>
            <person name="Kacar D."/>
            <person name="Rodriguez P."/>
            <person name="Canedo L."/>
            <person name="Gonzalez E."/>
            <person name="Galan B."/>
            <person name="De La Calle F."/>
            <person name="Garcia J.L."/>
        </authorList>
    </citation>
    <scope>NUCLEOTIDE SEQUENCE</scope>
    <source>
        <strain evidence="1">PHM038</strain>
    </source>
</reference>
<dbReference type="RefSeq" id="WP_190289908.1">
    <property type="nucleotide sequence ID" value="NZ_JABFCZ010000003.1"/>
</dbReference>
<comment type="caution">
    <text evidence="1">The sequence shown here is derived from an EMBL/GenBank/DDBJ whole genome shotgun (WGS) entry which is preliminary data.</text>
</comment>
<dbReference type="InterPro" id="IPR019285">
    <property type="entry name" value="DUF2336"/>
</dbReference>
<organism evidence="1 2">
    <name type="scientific">Roseibium aggregatum</name>
    <dbReference type="NCBI Taxonomy" id="187304"/>
    <lineage>
        <taxon>Bacteria</taxon>
        <taxon>Pseudomonadati</taxon>
        <taxon>Pseudomonadota</taxon>
        <taxon>Alphaproteobacteria</taxon>
        <taxon>Hyphomicrobiales</taxon>
        <taxon>Stappiaceae</taxon>
        <taxon>Roseibium</taxon>
    </lineage>
</organism>
<accession>A0A926S4B7</accession>
<dbReference type="Pfam" id="PF10098">
    <property type="entry name" value="DUF2336"/>
    <property type="match status" value="1"/>
</dbReference>
<gene>
    <name evidence="1" type="ORF">HK439_03135</name>
</gene>
<name>A0A926S4B7_9HYPH</name>
<dbReference type="Proteomes" id="UP000598467">
    <property type="component" value="Unassembled WGS sequence"/>
</dbReference>
<evidence type="ECO:0000313" key="2">
    <source>
        <dbReference type="Proteomes" id="UP000598467"/>
    </source>
</evidence>
<proteinExistence type="predicted"/>
<evidence type="ECO:0000313" key="1">
    <source>
        <dbReference type="EMBL" id="MBD1545241.1"/>
    </source>
</evidence>
<dbReference type="AlphaFoldDB" id="A0A926S4B7"/>
<protein>
    <submittedName>
        <fullName evidence="1">DUF2336 domain-containing protein</fullName>
    </submittedName>
</protein>
<dbReference type="EMBL" id="JABFCZ010000003">
    <property type="protein sequence ID" value="MBD1545241.1"/>
    <property type="molecule type" value="Genomic_DNA"/>
</dbReference>
<sequence>MLDALIELAKDSSTTKRRQLVDHVTELFAARAHKNRPEEIATFNELLEGVFDTLDEDDKQKISERLSNVKATSANLAFKLAQENLAIAKPFLERSKALQDAHLIQIASTQSQGHLLALSKREQLDASVSKKLVERGSKEVKKSLAANLGADMSLEDFEKVIKELPKQMGERIRHLRKSNEELIHDLFRDPEEIMAGEPLEKKEARIDVRQWIAGIRQGHVTLNKAISQLAFEKNLYDVTVLLSVASGLDHTHVINMMIRYDSTGIATLCRAIGIPDGEYALICKARCNHLKFPESTGSKWVTNYHVLDPTDAKRLLGLLKFKLQNRQAEAA</sequence>